<accession>A0A2X4SIH7</accession>
<proteinExistence type="inferred from homology"/>
<organism evidence="7 9">
    <name type="scientific">Porphyromonas crevioricanis</name>
    <dbReference type="NCBI Taxonomy" id="393921"/>
    <lineage>
        <taxon>Bacteria</taxon>
        <taxon>Pseudomonadati</taxon>
        <taxon>Bacteroidota</taxon>
        <taxon>Bacteroidia</taxon>
        <taxon>Bacteroidales</taxon>
        <taxon>Porphyromonadaceae</taxon>
        <taxon>Porphyromonas</taxon>
    </lineage>
</organism>
<dbReference type="InterPro" id="IPR020578">
    <property type="entry name" value="Aminotrans_V_PyrdxlP_BS"/>
</dbReference>
<feature type="domain" description="Aminotransferase class V" evidence="5">
    <location>
        <begin position="2"/>
        <end position="371"/>
    </location>
</feature>
<evidence type="ECO:0000256" key="3">
    <source>
        <dbReference type="RuleBase" id="RU004075"/>
    </source>
</evidence>
<dbReference type="Proteomes" id="UP000249300">
    <property type="component" value="Chromosome 1"/>
</dbReference>
<comment type="similarity">
    <text evidence="3">Belongs to the class-V pyridoxal-phosphate-dependent aminotransferase family.</text>
</comment>
<dbReference type="KEGG" id="pcre:NCTC12858_01598"/>
<evidence type="ECO:0000313" key="9">
    <source>
        <dbReference type="Proteomes" id="UP000249300"/>
    </source>
</evidence>
<reference evidence="6 8" key="1">
    <citation type="submission" date="2014-08" db="EMBL/GenBank/DDBJ databases">
        <title>Porphyromonas crevioricanis strain:COT-253_OH1447 Genome sequencing.</title>
        <authorList>
            <person name="Wallis C."/>
            <person name="Deusch O."/>
            <person name="O'Flynn C."/>
            <person name="Davis I."/>
            <person name="Jospin G."/>
            <person name="Darling A.E."/>
            <person name="Coil D.A."/>
            <person name="Alexiev A."/>
            <person name="Horsfall A."/>
            <person name="Kirkwood N."/>
            <person name="Harris S."/>
            <person name="Eisen J.A."/>
        </authorList>
    </citation>
    <scope>NUCLEOTIDE SEQUENCE [LARGE SCALE GENOMIC DNA]</scope>
    <source>
        <strain evidence="8">COT-253 OH1447</strain>
        <strain evidence="6">COT-253_OH1447</strain>
    </source>
</reference>
<dbReference type="PANTHER" id="PTHR43586:SF4">
    <property type="entry name" value="ISOPENICILLIN N EPIMERASE"/>
    <property type="match status" value="1"/>
</dbReference>
<dbReference type="AlphaFoldDB" id="A0A2X4SIH7"/>
<evidence type="ECO:0000313" key="8">
    <source>
        <dbReference type="Proteomes" id="UP000030136"/>
    </source>
</evidence>
<reference evidence="7 9" key="2">
    <citation type="submission" date="2018-06" db="EMBL/GenBank/DDBJ databases">
        <authorList>
            <consortium name="Pathogen Informatics"/>
            <person name="Doyle S."/>
        </authorList>
    </citation>
    <scope>NUCLEOTIDE SEQUENCE [LARGE SCALE GENOMIC DNA]</scope>
    <source>
        <strain evidence="7 9">NCTC12858</strain>
    </source>
</reference>
<dbReference type="EMBL" id="JQJC01000028">
    <property type="protein sequence ID" value="KGN93194.1"/>
    <property type="molecule type" value="Genomic_DNA"/>
</dbReference>
<comment type="cofactor">
    <cofactor evidence="1 4">
        <name>pyridoxal 5'-phosphate</name>
        <dbReference type="ChEBI" id="CHEBI:597326"/>
    </cofactor>
</comment>
<keyword evidence="2" id="KW-0663">Pyridoxal phosphate</keyword>
<dbReference type="Gene3D" id="3.90.1150.10">
    <property type="entry name" value="Aspartate Aminotransferase, domain 1"/>
    <property type="match status" value="1"/>
</dbReference>
<dbReference type="InterPro" id="IPR015421">
    <property type="entry name" value="PyrdxlP-dep_Trfase_major"/>
</dbReference>
<dbReference type="InterPro" id="IPR015422">
    <property type="entry name" value="PyrdxlP-dep_Trfase_small"/>
</dbReference>
<name>A0A2X4SIH7_9PORP</name>
<dbReference type="PROSITE" id="PS00595">
    <property type="entry name" value="AA_TRANSFER_CLASS_5"/>
    <property type="match status" value="1"/>
</dbReference>
<protein>
    <submittedName>
        <fullName evidence="7">Cysteine sulfinate desulfinase</fullName>
        <ecNumber evidence="7">4.4.1.-</ecNumber>
    </submittedName>
</protein>
<dbReference type="InterPro" id="IPR000192">
    <property type="entry name" value="Aminotrans_V_dom"/>
</dbReference>
<evidence type="ECO:0000256" key="1">
    <source>
        <dbReference type="ARBA" id="ARBA00001933"/>
    </source>
</evidence>
<gene>
    <name evidence="7" type="primary">csdA</name>
    <name evidence="6" type="ORF">HQ38_09340</name>
    <name evidence="7" type="ORF">NCTC12858_01598</name>
</gene>
<evidence type="ECO:0000313" key="7">
    <source>
        <dbReference type="EMBL" id="SQH73732.1"/>
    </source>
</evidence>
<keyword evidence="9" id="KW-1185">Reference proteome</keyword>
<keyword evidence="7" id="KW-0456">Lyase</keyword>
<dbReference type="RefSeq" id="WP_023936995.1">
    <property type="nucleotide sequence ID" value="NZ_FUXH01000013.1"/>
</dbReference>
<sequence length="382" mass="41674">MIYFDNASTSYPKPEAHCRHIAHIYDFPLGSYGRSRDSHTLELSTQVESLRDLLASTIGAKGQGEQICFTKNATEAINTVLKGLPGLQKREILLSPMEHNAVARPVYGLDKGADPTLMPAKSDGSVDIAALSELLRSQTTAPRLCVINGMSNINGLKQDIAAIVSAVRTCYPHCAFLLDAAQALPYMHIDVQAWGIDYVAITGHKGLLGPVGTGALYVRDPLSITPLMRGGTGFRSEELADTTHMPERFESGTMNLIGLSAWYVSLKHYPCERELIEGATLSNFIHRLEHELGYRTFAASESSKQGPLFSILPRQGSAATLSDRLYYDFGITTRFGIHCAPLAHRTLGTINTGTVRISLSPYNTTDELSELYEALRICNGGL</sequence>
<dbReference type="Pfam" id="PF00266">
    <property type="entry name" value="Aminotran_5"/>
    <property type="match status" value="1"/>
</dbReference>
<evidence type="ECO:0000256" key="2">
    <source>
        <dbReference type="ARBA" id="ARBA00022898"/>
    </source>
</evidence>
<evidence type="ECO:0000259" key="5">
    <source>
        <dbReference type="Pfam" id="PF00266"/>
    </source>
</evidence>
<dbReference type="GO" id="GO:0016829">
    <property type="term" value="F:lyase activity"/>
    <property type="evidence" value="ECO:0007669"/>
    <property type="project" value="UniProtKB-KW"/>
</dbReference>
<dbReference type="Gene3D" id="3.40.640.10">
    <property type="entry name" value="Type I PLP-dependent aspartate aminotransferase-like (Major domain)"/>
    <property type="match status" value="1"/>
</dbReference>
<dbReference type="EC" id="4.4.1.-" evidence="7"/>
<evidence type="ECO:0000256" key="4">
    <source>
        <dbReference type="RuleBase" id="RU004504"/>
    </source>
</evidence>
<dbReference type="EMBL" id="LS483447">
    <property type="protein sequence ID" value="SQH73732.1"/>
    <property type="molecule type" value="Genomic_DNA"/>
</dbReference>
<evidence type="ECO:0000313" key="6">
    <source>
        <dbReference type="EMBL" id="KGN93194.1"/>
    </source>
</evidence>
<dbReference type="InterPro" id="IPR015424">
    <property type="entry name" value="PyrdxlP-dep_Trfase"/>
</dbReference>
<dbReference type="Proteomes" id="UP000030136">
    <property type="component" value="Unassembled WGS sequence"/>
</dbReference>
<dbReference type="SUPFAM" id="SSF53383">
    <property type="entry name" value="PLP-dependent transferases"/>
    <property type="match status" value="1"/>
</dbReference>
<dbReference type="PANTHER" id="PTHR43586">
    <property type="entry name" value="CYSTEINE DESULFURASE"/>
    <property type="match status" value="1"/>
</dbReference>